<evidence type="ECO:0000256" key="1">
    <source>
        <dbReference type="SAM" id="Phobius"/>
    </source>
</evidence>
<sequence length="137" mass="15253">MVSLHFSRTVFFSCSLIFSFTLSSSMDALRLKQYDSRAFFELIVSLCFSSSLLYFSASLTIRSISSLLRRPLSLVMVILFSLLVDFSRAVTLRMPLASMSKVTSIWGTPRGAGGMPDNSNLPSRLLSRVMARSPSYT</sequence>
<feature type="transmembrane region" description="Helical" evidence="1">
    <location>
        <begin position="71"/>
        <end position="91"/>
    </location>
</feature>
<feature type="transmembrane region" description="Helical" evidence="1">
    <location>
        <begin position="38"/>
        <end position="59"/>
    </location>
</feature>
<keyword evidence="1" id="KW-1133">Transmembrane helix</keyword>
<keyword evidence="1" id="KW-0472">Membrane</keyword>
<proteinExistence type="predicted"/>
<dbReference type="EMBL" id="GFDF01011889">
    <property type="protein sequence ID" value="JAV02195.1"/>
    <property type="molecule type" value="Transcribed_RNA"/>
</dbReference>
<accession>A0A1L8D730</accession>
<evidence type="ECO:0000313" key="2">
    <source>
        <dbReference type="EMBL" id="JAV02195.1"/>
    </source>
</evidence>
<organism evidence="2">
    <name type="scientific">Nyssomyia neivai</name>
    <dbReference type="NCBI Taxonomy" id="330878"/>
    <lineage>
        <taxon>Eukaryota</taxon>
        <taxon>Metazoa</taxon>
        <taxon>Ecdysozoa</taxon>
        <taxon>Arthropoda</taxon>
        <taxon>Hexapoda</taxon>
        <taxon>Insecta</taxon>
        <taxon>Pterygota</taxon>
        <taxon>Neoptera</taxon>
        <taxon>Endopterygota</taxon>
        <taxon>Diptera</taxon>
        <taxon>Nematocera</taxon>
        <taxon>Psychodoidea</taxon>
        <taxon>Psychodidae</taxon>
        <taxon>Nyssomyia</taxon>
    </lineage>
</organism>
<reference evidence="2" key="1">
    <citation type="submission" date="2016-12" db="EMBL/GenBank/DDBJ databases">
        <title>An insight into the sialome and mialome of the sand fly, Nyssomyia neivai.</title>
        <authorList>
            <person name="Sebastian V."/>
            <person name="Goulart T.M."/>
            <person name="Oliveira W."/>
            <person name="Calvo E."/>
            <person name="Oliveira L.F."/>
            <person name="Pinto M.C."/>
            <person name="Rosselino A.M."/>
            <person name="Ribeiro J.M."/>
        </authorList>
    </citation>
    <scope>NUCLEOTIDE SEQUENCE</scope>
</reference>
<name>A0A1L8D730_9DIPT</name>
<keyword evidence="1" id="KW-0812">Transmembrane</keyword>
<protein>
    <submittedName>
        <fullName evidence="2">Uncharacterized protein</fullName>
    </submittedName>
</protein>
<dbReference type="AlphaFoldDB" id="A0A1L8D730"/>
<feature type="transmembrane region" description="Helical" evidence="1">
    <location>
        <begin position="6"/>
        <end position="26"/>
    </location>
</feature>